<feature type="transmembrane region" description="Helical" evidence="1">
    <location>
        <begin position="12"/>
        <end position="32"/>
    </location>
</feature>
<dbReference type="Proteomes" id="UP001139028">
    <property type="component" value="Unassembled WGS sequence"/>
</dbReference>
<reference evidence="2" key="1">
    <citation type="journal article" date="2022" name="Arch. Microbiol.">
        <title>Microbulbifer okhotskensis sp. nov., isolated from a deep bottom sediment of the Okhotsk Sea.</title>
        <authorList>
            <person name="Romanenko L."/>
            <person name="Kurilenko V."/>
            <person name="Otstavnykh N."/>
            <person name="Velansky P."/>
            <person name="Isaeva M."/>
            <person name="Mikhailov V."/>
        </authorList>
    </citation>
    <scope>NUCLEOTIDE SEQUENCE</scope>
    <source>
        <strain evidence="2">OS29</strain>
    </source>
</reference>
<sequence length="160" mass="17962">MQQVTAVALRLLAIWLLIQLIINLPTLILIFTSVQKYQQREIPITAYVGLIGTFLIVGLAAVFLINKSATSILTRTKSDPENALSKDTQAILFQIAGLYFVVNSLAYLPRSLSFIPSTIDASMSSLMWPIGLLFQLFIGLWLITNTTFWLKLFNKLRGRN</sequence>
<keyword evidence="1" id="KW-1133">Transmembrane helix</keyword>
<evidence type="ECO:0000256" key="1">
    <source>
        <dbReference type="SAM" id="Phobius"/>
    </source>
</evidence>
<comment type="caution">
    <text evidence="2">The sequence shown here is derived from an EMBL/GenBank/DDBJ whole genome shotgun (WGS) entry which is preliminary data.</text>
</comment>
<feature type="transmembrane region" description="Helical" evidence="1">
    <location>
        <begin position="44"/>
        <end position="65"/>
    </location>
</feature>
<keyword evidence="1" id="KW-0812">Transmembrane</keyword>
<gene>
    <name evidence="2" type="ORF">MO867_15310</name>
</gene>
<keyword evidence="1" id="KW-0472">Membrane</keyword>
<feature type="transmembrane region" description="Helical" evidence="1">
    <location>
        <begin position="90"/>
        <end position="108"/>
    </location>
</feature>
<keyword evidence="3" id="KW-1185">Reference proteome</keyword>
<protein>
    <recommendedName>
        <fullName evidence="4">DUF2975 domain-containing protein</fullName>
    </recommendedName>
</protein>
<proteinExistence type="predicted"/>
<evidence type="ECO:0000313" key="2">
    <source>
        <dbReference type="EMBL" id="MCO1335703.1"/>
    </source>
</evidence>
<dbReference type="AlphaFoldDB" id="A0A9X2EUB5"/>
<name>A0A9X2EUB5_9GAMM</name>
<evidence type="ECO:0008006" key="4">
    <source>
        <dbReference type="Google" id="ProtNLM"/>
    </source>
</evidence>
<organism evidence="2 3">
    <name type="scientific">Microbulbifer okhotskensis</name>
    <dbReference type="NCBI Taxonomy" id="2926617"/>
    <lineage>
        <taxon>Bacteria</taxon>
        <taxon>Pseudomonadati</taxon>
        <taxon>Pseudomonadota</taxon>
        <taxon>Gammaproteobacteria</taxon>
        <taxon>Cellvibrionales</taxon>
        <taxon>Microbulbiferaceae</taxon>
        <taxon>Microbulbifer</taxon>
    </lineage>
</organism>
<accession>A0A9X2EUB5</accession>
<feature type="transmembrane region" description="Helical" evidence="1">
    <location>
        <begin position="128"/>
        <end position="150"/>
    </location>
</feature>
<dbReference type="RefSeq" id="WP_252470682.1">
    <property type="nucleotide sequence ID" value="NZ_JALBWM010000076.1"/>
</dbReference>
<dbReference type="EMBL" id="JALBWM010000076">
    <property type="protein sequence ID" value="MCO1335703.1"/>
    <property type="molecule type" value="Genomic_DNA"/>
</dbReference>
<evidence type="ECO:0000313" key="3">
    <source>
        <dbReference type="Proteomes" id="UP001139028"/>
    </source>
</evidence>